<feature type="region of interest" description="Disordered" evidence="1">
    <location>
        <begin position="53"/>
        <end position="84"/>
    </location>
</feature>
<reference evidence="2 3" key="1">
    <citation type="journal article" date="2023" name="Sci. Data">
        <title>Genome assembly of the Korean intertidal mud-creeper Batillaria attramentaria.</title>
        <authorList>
            <person name="Patra A.K."/>
            <person name="Ho P.T."/>
            <person name="Jun S."/>
            <person name="Lee S.J."/>
            <person name="Kim Y."/>
            <person name="Won Y.J."/>
        </authorList>
    </citation>
    <scope>NUCLEOTIDE SEQUENCE [LARGE SCALE GENOMIC DNA]</scope>
    <source>
        <strain evidence="2">Wonlab-2016</strain>
    </source>
</reference>
<keyword evidence="3" id="KW-1185">Reference proteome</keyword>
<gene>
    <name evidence="2" type="ORF">BaRGS_00014381</name>
</gene>
<name>A0ABD0L4L2_9CAEN</name>
<evidence type="ECO:0000313" key="2">
    <source>
        <dbReference type="EMBL" id="KAK7494489.1"/>
    </source>
</evidence>
<dbReference type="AlphaFoldDB" id="A0ABD0L4L2"/>
<protein>
    <submittedName>
        <fullName evidence="2">Uncharacterized protein</fullName>
    </submittedName>
</protein>
<comment type="caution">
    <text evidence="2">The sequence shown here is derived from an EMBL/GenBank/DDBJ whole genome shotgun (WGS) entry which is preliminary data.</text>
</comment>
<dbReference type="EMBL" id="JACVVK020000083">
    <property type="protein sequence ID" value="KAK7494489.1"/>
    <property type="molecule type" value="Genomic_DNA"/>
</dbReference>
<proteinExistence type="predicted"/>
<evidence type="ECO:0000313" key="3">
    <source>
        <dbReference type="Proteomes" id="UP001519460"/>
    </source>
</evidence>
<accession>A0ABD0L4L2</accession>
<dbReference type="Proteomes" id="UP001519460">
    <property type="component" value="Unassembled WGS sequence"/>
</dbReference>
<sequence length="132" mass="14635">MCAFPAAMIADLGVQLASVLHNEAATVWRKSPASLAVFISTEKRVANKESALVARAPDGQSGTEGPGKHRHVHRSPRYPAGNKRGLWRKHLQRRTLTDVPTDLPSSKKLYLPTDYKTPHRLNVIHLAHLQGY</sequence>
<evidence type="ECO:0000256" key="1">
    <source>
        <dbReference type="SAM" id="MobiDB-lite"/>
    </source>
</evidence>
<organism evidence="2 3">
    <name type="scientific">Batillaria attramentaria</name>
    <dbReference type="NCBI Taxonomy" id="370345"/>
    <lineage>
        <taxon>Eukaryota</taxon>
        <taxon>Metazoa</taxon>
        <taxon>Spiralia</taxon>
        <taxon>Lophotrochozoa</taxon>
        <taxon>Mollusca</taxon>
        <taxon>Gastropoda</taxon>
        <taxon>Caenogastropoda</taxon>
        <taxon>Sorbeoconcha</taxon>
        <taxon>Cerithioidea</taxon>
        <taxon>Batillariidae</taxon>
        <taxon>Batillaria</taxon>
    </lineage>
</organism>